<dbReference type="KEGG" id="uam:UABAM_02012"/>
<dbReference type="Pfam" id="PF13365">
    <property type="entry name" value="Trypsin_2"/>
    <property type="match status" value="1"/>
</dbReference>
<feature type="domain" description="PDZ" evidence="3">
    <location>
        <begin position="241"/>
        <end position="308"/>
    </location>
</feature>
<sequence>MKKIICCFVIALNVLIAQRSYLNELYQKIRPSIVAVDVDVPEEIRKEGILKRGIYYGTGFVIGKNLVLTTRKVMQDKLSARCICYDNRIIKAQVVAYDEHSPLTLLKINYPQLPALELSEEYAVGDLVVSVGNTYGSIAKVSEFSVSYGMVSGIYDFERWGIVLRDIMETDCAINPGIYGGPIINMHGKIVATCFSGYAQDRHKGLGIPSPTINNFLQRYYANKIALPDEFFFLQTFPVYLGVELALENRRPKIVAIEPESPAEEGLLVGDKILQINDFEITSIEKFRKIIQTYFPGQKVSLTIRRKKMIIVVPVALTARFMR</sequence>
<dbReference type="EMBL" id="AP019860">
    <property type="protein sequence ID" value="BBM83659.1"/>
    <property type="molecule type" value="Genomic_DNA"/>
</dbReference>
<keyword evidence="5" id="KW-1185">Reference proteome</keyword>
<dbReference type="Gene3D" id="2.40.10.120">
    <property type="match status" value="1"/>
</dbReference>
<dbReference type="InterPro" id="IPR036034">
    <property type="entry name" value="PDZ_sf"/>
</dbReference>
<dbReference type="Gene3D" id="2.30.42.10">
    <property type="match status" value="1"/>
</dbReference>
<dbReference type="InterPro" id="IPR001478">
    <property type="entry name" value="PDZ"/>
</dbReference>
<proteinExistence type="predicted"/>
<dbReference type="PROSITE" id="PS50106">
    <property type="entry name" value="PDZ"/>
    <property type="match status" value="1"/>
</dbReference>
<dbReference type="RefSeq" id="WP_151967852.1">
    <property type="nucleotide sequence ID" value="NZ_AP019860.1"/>
</dbReference>
<reference evidence="4 5" key="1">
    <citation type="submission" date="2019-08" db="EMBL/GenBank/DDBJ databases">
        <title>Complete genome sequence of Candidatus Uab amorphum.</title>
        <authorList>
            <person name="Shiratori T."/>
            <person name="Suzuki S."/>
            <person name="Kakizawa Y."/>
            <person name="Ishida K."/>
        </authorList>
    </citation>
    <scope>NUCLEOTIDE SEQUENCE [LARGE SCALE GENOMIC DNA]</scope>
    <source>
        <strain evidence="4 5">SRT547</strain>
    </source>
</reference>
<keyword evidence="2" id="KW-0378">Hydrolase</keyword>
<dbReference type="SUPFAM" id="SSF50156">
    <property type="entry name" value="PDZ domain-like"/>
    <property type="match status" value="1"/>
</dbReference>
<dbReference type="InterPro" id="IPR051201">
    <property type="entry name" value="Chloro_Bact_Ser_Proteases"/>
</dbReference>
<keyword evidence="1 4" id="KW-0645">Protease</keyword>
<evidence type="ECO:0000256" key="2">
    <source>
        <dbReference type="ARBA" id="ARBA00022801"/>
    </source>
</evidence>
<protein>
    <submittedName>
        <fullName evidence="4">Serine protease</fullName>
    </submittedName>
</protein>
<name>A0A5S9IKQ3_UABAM</name>
<accession>A0A5S9IKQ3</accession>
<evidence type="ECO:0000259" key="3">
    <source>
        <dbReference type="PROSITE" id="PS50106"/>
    </source>
</evidence>
<dbReference type="GO" id="GO:0006508">
    <property type="term" value="P:proteolysis"/>
    <property type="evidence" value="ECO:0007669"/>
    <property type="project" value="UniProtKB-KW"/>
</dbReference>
<dbReference type="GO" id="GO:0004252">
    <property type="term" value="F:serine-type endopeptidase activity"/>
    <property type="evidence" value="ECO:0007669"/>
    <property type="project" value="InterPro"/>
</dbReference>
<gene>
    <name evidence="4" type="ORF">UABAM_02012</name>
</gene>
<dbReference type="AlphaFoldDB" id="A0A5S9IKQ3"/>
<dbReference type="InterPro" id="IPR001940">
    <property type="entry name" value="Peptidase_S1C"/>
</dbReference>
<dbReference type="Pfam" id="PF13180">
    <property type="entry name" value="PDZ_2"/>
    <property type="match status" value="1"/>
</dbReference>
<dbReference type="Proteomes" id="UP000326354">
    <property type="component" value="Chromosome"/>
</dbReference>
<evidence type="ECO:0000313" key="4">
    <source>
        <dbReference type="EMBL" id="BBM83659.1"/>
    </source>
</evidence>
<dbReference type="PRINTS" id="PR00834">
    <property type="entry name" value="PROTEASES2C"/>
</dbReference>
<evidence type="ECO:0000256" key="1">
    <source>
        <dbReference type="ARBA" id="ARBA00022670"/>
    </source>
</evidence>
<dbReference type="PANTHER" id="PTHR43343:SF3">
    <property type="entry name" value="PROTEASE DO-LIKE 8, CHLOROPLASTIC"/>
    <property type="match status" value="1"/>
</dbReference>
<dbReference type="PANTHER" id="PTHR43343">
    <property type="entry name" value="PEPTIDASE S12"/>
    <property type="match status" value="1"/>
</dbReference>
<organism evidence="4 5">
    <name type="scientific">Uabimicrobium amorphum</name>
    <dbReference type="NCBI Taxonomy" id="2596890"/>
    <lineage>
        <taxon>Bacteria</taxon>
        <taxon>Pseudomonadati</taxon>
        <taxon>Planctomycetota</taxon>
        <taxon>Candidatus Uabimicrobiia</taxon>
        <taxon>Candidatus Uabimicrobiales</taxon>
        <taxon>Candidatus Uabimicrobiaceae</taxon>
        <taxon>Candidatus Uabimicrobium</taxon>
    </lineage>
</organism>
<evidence type="ECO:0000313" key="5">
    <source>
        <dbReference type="Proteomes" id="UP000326354"/>
    </source>
</evidence>
<dbReference type="SMART" id="SM00228">
    <property type="entry name" value="PDZ"/>
    <property type="match status" value="1"/>
</dbReference>
<dbReference type="SUPFAM" id="SSF50494">
    <property type="entry name" value="Trypsin-like serine proteases"/>
    <property type="match status" value="1"/>
</dbReference>
<dbReference type="InterPro" id="IPR009003">
    <property type="entry name" value="Peptidase_S1_PA"/>
</dbReference>